<keyword evidence="1" id="KW-0812">Transmembrane</keyword>
<accession>A0A517R3Z7</accession>
<reference evidence="2 3" key="1">
    <citation type="submission" date="2019-02" db="EMBL/GenBank/DDBJ databases">
        <title>Deep-cultivation of Planctomycetes and their phenomic and genomic characterization uncovers novel biology.</title>
        <authorList>
            <person name="Wiegand S."/>
            <person name="Jogler M."/>
            <person name="Boedeker C."/>
            <person name="Pinto D."/>
            <person name="Vollmers J."/>
            <person name="Rivas-Marin E."/>
            <person name="Kohn T."/>
            <person name="Peeters S.H."/>
            <person name="Heuer A."/>
            <person name="Rast P."/>
            <person name="Oberbeckmann S."/>
            <person name="Bunk B."/>
            <person name="Jeske O."/>
            <person name="Meyerdierks A."/>
            <person name="Storesund J.E."/>
            <person name="Kallscheuer N."/>
            <person name="Luecker S."/>
            <person name="Lage O.M."/>
            <person name="Pohl T."/>
            <person name="Merkel B.J."/>
            <person name="Hornburger P."/>
            <person name="Mueller R.-W."/>
            <person name="Bruemmer F."/>
            <person name="Labrenz M."/>
            <person name="Spormann A.M."/>
            <person name="Op den Camp H."/>
            <person name="Overmann J."/>
            <person name="Amann R."/>
            <person name="Jetten M.S.M."/>
            <person name="Mascher T."/>
            <person name="Medema M.H."/>
            <person name="Devos D.P."/>
            <person name="Kaster A.-K."/>
            <person name="Ovreas L."/>
            <person name="Rohde M."/>
            <person name="Galperin M.Y."/>
            <person name="Jogler C."/>
        </authorList>
    </citation>
    <scope>NUCLEOTIDE SEQUENCE [LARGE SCALE GENOMIC DNA]</scope>
    <source>
        <strain evidence="2 3">Pan189</strain>
    </source>
</reference>
<keyword evidence="1" id="KW-1133">Transmembrane helix</keyword>
<evidence type="ECO:0000313" key="3">
    <source>
        <dbReference type="Proteomes" id="UP000317318"/>
    </source>
</evidence>
<evidence type="ECO:0000256" key="1">
    <source>
        <dbReference type="SAM" id="Phobius"/>
    </source>
</evidence>
<proteinExistence type="predicted"/>
<keyword evidence="1" id="KW-0472">Membrane</keyword>
<protein>
    <submittedName>
        <fullName evidence="2">Uncharacterized protein</fullName>
    </submittedName>
</protein>
<gene>
    <name evidence="2" type="ORF">Pan189_30140</name>
</gene>
<organism evidence="2 3">
    <name type="scientific">Stratiformator vulcanicus</name>
    <dbReference type="NCBI Taxonomy" id="2527980"/>
    <lineage>
        <taxon>Bacteria</taxon>
        <taxon>Pseudomonadati</taxon>
        <taxon>Planctomycetota</taxon>
        <taxon>Planctomycetia</taxon>
        <taxon>Planctomycetales</taxon>
        <taxon>Planctomycetaceae</taxon>
        <taxon>Stratiformator</taxon>
    </lineage>
</organism>
<dbReference type="KEGG" id="svp:Pan189_30140"/>
<sequence length="57" mass="6333">MGGIAGVLWFNPWAMAGNVAIAVMVSGVATWVFRDGILETLWKWRCLTPNNRAMHES</sequence>
<dbReference type="AlphaFoldDB" id="A0A517R3Z7"/>
<keyword evidence="3" id="KW-1185">Reference proteome</keyword>
<evidence type="ECO:0000313" key="2">
    <source>
        <dbReference type="EMBL" id="QDT38619.1"/>
    </source>
</evidence>
<feature type="transmembrane region" description="Helical" evidence="1">
    <location>
        <begin position="12"/>
        <end position="33"/>
    </location>
</feature>
<dbReference type="Proteomes" id="UP000317318">
    <property type="component" value="Chromosome"/>
</dbReference>
<name>A0A517R3Z7_9PLAN</name>
<dbReference type="EMBL" id="CP036268">
    <property type="protein sequence ID" value="QDT38619.1"/>
    <property type="molecule type" value="Genomic_DNA"/>
</dbReference>